<protein>
    <submittedName>
        <fullName evidence="2">Single strand DNA binding protein</fullName>
    </submittedName>
</protein>
<evidence type="ECO:0000313" key="2">
    <source>
        <dbReference type="EMBL" id="DAE21610.1"/>
    </source>
</evidence>
<feature type="region of interest" description="Disordered" evidence="1">
    <location>
        <begin position="386"/>
        <end position="421"/>
    </location>
</feature>
<dbReference type="EMBL" id="BK015714">
    <property type="protein sequence ID" value="DAE21610.1"/>
    <property type="molecule type" value="Genomic_DNA"/>
</dbReference>
<name>A0A8S5QRH6_9CAUD</name>
<proteinExistence type="predicted"/>
<evidence type="ECO:0000256" key="1">
    <source>
        <dbReference type="SAM" id="MobiDB-lite"/>
    </source>
</evidence>
<accession>A0A8S5QRH6</accession>
<organism evidence="2">
    <name type="scientific">Siphoviridae sp. ct4be24</name>
    <dbReference type="NCBI Taxonomy" id="2826289"/>
    <lineage>
        <taxon>Viruses</taxon>
        <taxon>Duplodnaviria</taxon>
        <taxon>Heunggongvirae</taxon>
        <taxon>Uroviricota</taxon>
        <taxon>Caudoviricetes</taxon>
    </lineage>
</organism>
<reference evidence="2" key="1">
    <citation type="journal article" date="2021" name="Proc. Natl. Acad. Sci. U.S.A.">
        <title>A Catalog of Tens of Thousands of Viruses from Human Metagenomes Reveals Hidden Associations with Chronic Diseases.</title>
        <authorList>
            <person name="Tisza M.J."/>
            <person name="Buck C.B."/>
        </authorList>
    </citation>
    <scope>NUCLEOTIDE SEQUENCE</scope>
    <source>
        <strain evidence="2">Ct4be24</strain>
    </source>
</reference>
<sequence length="421" mass="47172">MGVYIDCFINNIYINYLILRRTSNLAKTKERKALKKGKAAFNLIGRVKVTDKTFNLDNSYDSGWTDNSMYVGVDCGNGNTVYAEMRSGFFPDKDNVIRAYSKDEKDDAGKSKSVEIAWEDRLDESLYDSISDSSFLTVGVEKDVKDKTVYKKFLTAYDAVEYLNEHLEDGMIVNVKGTIGYSEYEGNVSTKKEITSIVLSKIDDEADFKATFSQTILVDSKSIGKKNDDKGTMELAAYVVDYVGKPKIDGEKIEVKKNVTYPKTFEVAINENPEITAKMLQRFFKPKKGKITEITVTGNLVEGGSVVNITEDDIPDDIKELIEMGLYSEEEAEKKCAVGNGNRERRMIIVKPDITYVGDGDDRKPTVAFEDGKYDEDDLYFYEQALLDAGAEPSSDNDTDSESKETSSEDDDLLAMLEGMN</sequence>